<protein>
    <submittedName>
        <fullName evidence="2">DUF3027 domain-containing protein</fullName>
    </submittedName>
</protein>
<feature type="compositionally biased region" description="Pro residues" evidence="1">
    <location>
        <begin position="350"/>
        <end position="396"/>
    </location>
</feature>
<dbReference type="EMBL" id="JBITLV010000001">
    <property type="protein sequence ID" value="MFI7585636.1"/>
    <property type="molecule type" value="Genomic_DNA"/>
</dbReference>
<feature type="compositionally biased region" description="Low complexity" evidence="1">
    <location>
        <begin position="11"/>
        <end position="22"/>
    </location>
</feature>
<dbReference type="Pfam" id="PF11228">
    <property type="entry name" value="DUF3027"/>
    <property type="match status" value="1"/>
</dbReference>
<feature type="region of interest" description="Disordered" evidence="1">
    <location>
        <begin position="1"/>
        <end position="22"/>
    </location>
</feature>
<proteinExistence type="predicted"/>
<dbReference type="Proteomes" id="UP001612915">
    <property type="component" value="Unassembled WGS sequence"/>
</dbReference>
<feature type="region of interest" description="Disordered" evidence="1">
    <location>
        <begin position="345"/>
        <end position="408"/>
    </location>
</feature>
<name>A0ABW8AJ82_9ACTN</name>
<reference evidence="2 3" key="1">
    <citation type="submission" date="2024-10" db="EMBL/GenBank/DDBJ databases">
        <title>The Natural Products Discovery Center: Release of the First 8490 Sequenced Strains for Exploring Actinobacteria Biosynthetic Diversity.</title>
        <authorList>
            <person name="Kalkreuter E."/>
            <person name="Kautsar S.A."/>
            <person name="Yang D."/>
            <person name="Bader C.D."/>
            <person name="Teijaro C.N."/>
            <person name="Fluegel L."/>
            <person name="Davis C.M."/>
            <person name="Simpson J.R."/>
            <person name="Lauterbach L."/>
            <person name="Steele A.D."/>
            <person name="Gui C."/>
            <person name="Meng S."/>
            <person name="Li G."/>
            <person name="Viehrig K."/>
            <person name="Ye F."/>
            <person name="Su P."/>
            <person name="Kiefer A.F."/>
            <person name="Nichols A."/>
            <person name="Cepeda A.J."/>
            <person name="Yan W."/>
            <person name="Fan B."/>
            <person name="Jiang Y."/>
            <person name="Adhikari A."/>
            <person name="Zheng C.-J."/>
            <person name="Schuster L."/>
            <person name="Cowan T.M."/>
            <person name="Smanski M.J."/>
            <person name="Chevrette M.G."/>
            <person name="De Carvalho L.P.S."/>
            <person name="Shen B."/>
        </authorList>
    </citation>
    <scope>NUCLEOTIDE SEQUENCE [LARGE SCALE GENOMIC DNA]</scope>
    <source>
        <strain evidence="2 3">NPDC049639</strain>
    </source>
</reference>
<evidence type="ECO:0000313" key="2">
    <source>
        <dbReference type="EMBL" id="MFI7585636.1"/>
    </source>
</evidence>
<comment type="caution">
    <text evidence="2">The sequence shown here is derived from an EMBL/GenBank/DDBJ whole genome shotgun (WGS) entry which is preliminary data.</text>
</comment>
<gene>
    <name evidence="2" type="ORF">ACIB24_01010</name>
</gene>
<dbReference type="RefSeq" id="WP_398273860.1">
    <property type="nucleotide sequence ID" value="NZ_JBITLV010000001.1"/>
</dbReference>
<organism evidence="2 3">
    <name type="scientific">Spongisporangium articulatum</name>
    <dbReference type="NCBI Taxonomy" id="3362603"/>
    <lineage>
        <taxon>Bacteria</taxon>
        <taxon>Bacillati</taxon>
        <taxon>Actinomycetota</taxon>
        <taxon>Actinomycetes</taxon>
        <taxon>Kineosporiales</taxon>
        <taxon>Kineosporiaceae</taxon>
        <taxon>Spongisporangium</taxon>
    </lineage>
</organism>
<sequence>MPEQQTPVGDAPPVAAVASPEAVVEPDVEAAVEPAVEPEEPAAAPVLDDVSAAAVDLAREAAVETAGAEAVGEHTGVSVEAGGLAVHTFAALMPGYRGWGWAVSLARPAGQEYPTVCEVVLLPQAEAVLAPEWVPWSDRLAPGDLGPGDELPYKPDDPYLVPGYEVTDDAELTDDEQQLFWELGLGRERVLGPEGVRAAAERWHASAGGPTSDVAIQASAPCVSCGYFVSLSGLLRQDFGVCANEWSPSDGRVVTADHGCGAHSETDLQLPVPEPLPPVILDESLIDEVTAADLEPLDEPVAEIAEAEAVLAVEPVAEIEADIAEAEVAEAEVVEAEVAQAVVPEATQPPVQPGPDIPEPVVPVPDEPTPVEPGPDVPGLPEPDEPPAPPVLPTPEPGIAEADQSPES</sequence>
<dbReference type="InterPro" id="IPR021391">
    <property type="entry name" value="DUF3027"/>
</dbReference>
<evidence type="ECO:0000313" key="3">
    <source>
        <dbReference type="Proteomes" id="UP001612915"/>
    </source>
</evidence>
<evidence type="ECO:0000256" key="1">
    <source>
        <dbReference type="SAM" id="MobiDB-lite"/>
    </source>
</evidence>
<keyword evidence="3" id="KW-1185">Reference proteome</keyword>
<accession>A0ABW8AJ82</accession>